<keyword evidence="2" id="KW-1185">Reference proteome</keyword>
<evidence type="ECO:0000313" key="1">
    <source>
        <dbReference type="EMBL" id="KAJ3529962.1"/>
    </source>
</evidence>
<comment type="caution">
    <text evidence="1">The sequence shown here is derived from an EMBL/GenBank/DDBJ whole genome shotgun (WGS) entry which is preliminary data.</text>
</comment>
<proteinExistence type="predicted"/>
<gene>
    <name evidence="1" type="ORF">NM208_g9532</name>
</gene>
<sequence length="423" mass="48197">MATTASVTVWPATAAALQELLAIDLPTANAKCHGQTQKNHRCKNPISQSTCADVTRLLDQIVAHESFKSAQSLLKQVAYMIMCKGVHQRYKHDRHHFDVWEGKFGLLQRLAAKVEDQDDSSPEEKTIDIPPTTPPRRVSRQHVGVKDETPECTSTSKPHQPSPTASSKTTTPSKNTPPKHKFEPYGPTRSTISINKAVKKLILRPLLETETYSGGNVYVYTFPENYRDVAPCLKIGNAKDVPDRMKAWKAQCGYEPQILSQFKADNYVKVENLVHAQLYNQRRRETGCPTCDVRHKEWFDVSSMIASQSSSLWATWTRLQPYDDEGNLKDEWRARVEAVDLSDPNCWDLFVNAVYDDDVESELSEGDENELLDEERMWSSDEQTQYSDDDSVYDTDDENDCNKSTDDEERRRQIWSEMIATIV</sequence>
<protein>
    <submittedName>
        <fullName evidence="1">Uncharacterized protein</fullName>
    </submittedName>
</protein>
<accession>A0ACC1S184</accession>
<reference evidence="1" key="1">
    <citation type="submission" date="2022-08" db="EMBL/GenBank/DDBJ databases">
        <title>Genome Sequence of Fusarium decemcellulare.</title>
        <authorList>
            <person name="Buettner E."/>
        </authorList>
    </citation>
    <scope>NUCLEOTIDE SEQUENCE</scope>
    <source>
        <strain evidence="1">Babe19</strain>
    </source>
</reference>
<organism evidence="1 2">
    <name type="scientific">Fusarium decemcellulare</name>
    <dbReference type="NCBI Taxonomy" id="57161"/>
    <lineage>
        <taxon>Eukaryota</taxon>
        <taxon>Fungi</taxon>
        <taxon>Dikarya</taxon>
        <taxon>Ascomycota</taxon>
        <taxon>Pezizomycotina</taxon>
        <taxon>Sordariomycetes</taxon>
        <taxon>Hypocreomycetidae</taxon>
        <taxon>Hypocreales</taxon>
        <taxon>Nectriaceae</taxon>
        <taxon>Fusarium</taxon>
        <taxon>Fusarium decemcellulare species complex</taxon>
    </lineage>
</organism>
<dbReference type="EMBL" id="JANRMS010001228">
    <property type="protein sequence ID" value="KAJ3529962.1"/>
    <property type="molecule type" value="Genomic_DNA"/>
</dbReference>
<dbReference type="Proteomes" id="UP001148629">
    <property type="component" value="Unassembled WGS sequence"/>
</dbReference>
<name>A0ACC1S184_9HYPO</name>
<evidence type="ECO:0000313" key="2">
    <source>
        <dbReference type="Proteomes" id="UP001148629"/>
    </source>
</evidence>